<evidence type="ECO:0000256" key="1">
    <source>
        <dbReference type="SAM" id="SignalP"/>
    </source>
</evidence>
<dbReference type="EMBL" id="LT629754">
    <property type="protein sequence ID" value="SDS60193.1"/>
    <property type="molecule type" value="Genomic_DNA"/>
</dbReference>
<dbReference type="RefSeq" id="WP_091604833.1">
    <property type="nucleotide sequence ID" value="NZ_LT629754.1"/>
</dbReference>
<gene>
    <name evidence="3" type="ORF">SAMN05192545_1691</name>
</gene>
<dbReference type="PANTHER" id="PTHR43546:SF3">
    <property type="entry name" value="UPF0173 METAL-DEPENDENT HYDROLASE MJ1163"/>
    <property type="match status" value="1"/>
</dbReference>
<dbReference type="Proteomes" id="UP000199574">
    <property type="component" value="Chromosome I"/>
</dbReference>
<proteinExistence type="predicted"/>
<sequence length="313" mass="35183">MKNTSNLRKVIVLLFFCLCSSVHFVCGQELNLKYLGVAGWEISNDSLTILVDPYISRLKLKGNPRFYAEGDDRKIYSGDDVYESDTVAINKIITKADYILVHHSHTDHLADVPYIAKKTGAVVVGTETTATILKAYGIPEKQLITVKGGEDYQFDDFSVRVIPSNHSALGDKRYFDSKVYSDPEELKIPLTVEEFIEGGSLMFLLRIDAHKILTSGSMNFIEREVAGLKPDVLIPGINLSRLEIYKYTERLLELTGYPKTIIPAHWDNFRVPYGSSQEDPIQKKVMPFIDEVKAVSPATKVIVPVHLETITIQ</sequence>
<feature type="domain" description="Metallo-beta-lactamase" evidence="2">
    <location>
        <begin position="36"/>
        <end position="265"/>
    </location>
</feature>
<reference evidence="3 4" key="1">
    <citation type="submission" date="2016-10" db="EMBL/GenBank/DDBJ databases">
        <authorList>
            <person name="Varghese N."/>
            <person name="Submissions S."/>
        </authorList>
    </citation>
    <scope>NUCLEOTIDE SEQUENCE [LARGE SCALE GENOMIC DNA]</scope>
    <source>
        <strain evidence="3 4">MAR_2009_60</strain>
    </source>
</reference>
<evidence type="ECO:0000313" key="4">
    <source>
        <dbReference type="Proteomes" id="UP000199574"/>
    </source>
</evidence>
<keyword evidence="4" id="KW-1185">Reference proteome</keyword>
<dbReference type="PANTHER" id="PTHR43546">
    <property type="entry name" value="UPF0173 METAL-DEPENDENT HYDROLASE MJ1163-RELATED"/>
    <property type="match status" value="1"/>
</dbReference>
<organism evidence="3 4">
    <name type="scientific">Maribacter dokdonensis</name>
    <dbReference type="NCBI Taxonomy" id="320912"/>
    <lineage>
        <taxon>Bacteria</taxon>
        <taxon>Pseudomonadati</taxon>
        <taxon>Bacteroidota</taxon>
        <taxon>Flavobacteriia</taxon>
        <taxon>Flavobacteriales</taxon>
        <taxon>Flavobacteriaceae</taxon>
        <taxon>Maribacter</taxon>
    </lineage>
</organism>
<feature type="chain" id="PRO_5045463648" evidence="1">
    <location>
        <begin position="25"/>
        <end position="313"/>
    </location>
</feature>
<dbReference type="Pfam" id="PF13483">
    <property type="entry name" value="Lactamase_B_3"/>
    <property type="match status" value="1"/>
</dbReference>
<protein>
    <submittedName>
        <fullName evidence="3">L-ascorbate metabolism protein UlaG, beta-lactamase superfamily</fullName>
    </submittedName>
</protein>
<feature type="signal peptide" evidence="1">
    <location>
        <begin position="1"/>
        <end position="24"/>
    </location>
</feature>
<evidence type="ECO:0000313" key="3">
    <source>
        <dbReference type="EMBL" id="SDS60193.1"/>
    </source>
</evidence>
<dbReference type="Gene3D" id="3.60.15.10">
    <property type="entry name" value="Ribonuclease Z/Hydroxyacylglutathione hydrolase-like"/>
    <property type="match status" value="1"/>
</dbReference>
<keyword evidence="1" id="KW-0732">Signal</keyword>
<dbReference type="InterPro" id="IPR036866">
    <property type="entry name" value="RibonucZ/Hydroxyglut_hydro"/>
</dbReference>
<name>A0ABY0UFL7_9FLAO</name>
<accession>A0ABY0UFL7</accession>
<dbReference type="InterPro" id="IPR050114">
    <property type="entry name" value="UPF0173_UPF0282_UlaG_hydrolase"/>
</dbReference>
<dbReference type="SMART" id="SM00849">
    <property type="entry name" value="Lactamase_B"/>
    <property type="match status" value="1"/>
</dbReference>
<dbReference type="GeneID" id="90594155"/>
<evidence type="ECO:0000259" key="2">
    <source>
        <dbReference type="SMART" id="SM00849"/>
    </source>
</evidence>
<dbReference type="InterPro" id="IPR001279">
    <property type="entry name" value="Metallo-B-lactamas"/>
</dbReference>
<dbReference type="SUPFAM" id="SSF56281">
    <property type="entry name" value="Metallo-hydrolase/oxidoreductase"/>
    <property type="match status" value="1"/>
</dbReference>